<dbReference type="Gene3D" id="3.30.230.70">
    <property type="entry name" value="GHMP Kinase, N-terminal domain"/>
    <property type="match status" value="1"/>
</dbReference>
<evidence type="ECO:0000256" key="2">
    <source>
        <dbReference type="ARBA" id="ARBA00006678"/>
    </source>
</evidence>
<dbReference type="SUPFAM" id="SSF54211">
    <property type="entry name" value="Ribosomal protein S5 domain 2-like"/>
    <property type="match status" value="1"/>
</dbReference>
<evidence type="ECO:0000313" key="8">
    <source>
        <dbReference type="Proteomes" id="UP000195602"/>
    </source>
</evidence>
<dbReference type="CDD" id="cd11372">
    <property type="entry name" value="RNase_PH_RRP46"/>
    <property type="match status" value="1"/>
</dbReference>
<feature type="domain" description="Exoribonuclease phosphorolytic" evidence="6">
    <location>
        <begin position="6"/>
        <end position="140"/>
    </location>
</feature>
<dbReference type="EMBL" id="LYUB02000002">
    <property type="protein sequence ID" value="OVF10425.1"/>
    <property type="molecule type" value="Genomic_DNA"/>
</dbReference>
<dbReference type="GO" id="GO:0000467">
    <property type="term" value="P:exonucleolytic trimming to generate mature 3'-end of 5.8S rRNA from tricistronic rRNA transcript (SSU-rRNA, 5.8S rRNA, LSU-rRNA)"/>
    <property type="evidence" value="ECO:0007669"/>
    <property type="project" value="UniProtKB-ARBA"/>
</dbReference>
<name>A0AA91Q3S2_CLALS</name>
<dbReference type="GO" id="GO:0071051">
    <property type="term" value="P:poly(A)-dependent snoRNA 3'-end processing"/>
    <property type="evidence" value="ECO:0007669"/>
    <property type="project" value="TreeGrafter"/>
</dbReference>
<dbReference type="GO" id="GO:0000177">
    <property type="term" value="C:cytoplasmic exosome (RNase complex)"/>
    <property type="evidence" value="ECO:0007669"/>
    <property type="project" value="TreeGrafter"/>
</dbReference>
<comment type="similarity">
    <text evidence="2">Belongs to the RNase PH family.</text>
</comment>
<keyword evidence="3" id="KW-0698">rRNA processing</keyword>
<dbReference type="GO" id="GO:0034475">
    <property type="term" value="P:U4 snRNA 3'-end processing"/>
    <property type="evidence" value="ECO:0007669"/>
    <property type="project" value="TreeGrafter"/>
</dbReference>
<dbReference type="Proteomes" id="UP000195602">
    <property type="component" value="Unassembled WGS sequence"/>
</dbReference>
<dbReference type="GO" id="GO:0005730">
    <property type="term" value="C:nucleolus"/>
    <property type="evidence" value="ECO:0007669"/>
    <property type="project" value="TreeGrafter"/>
</dbReference>
<gene>
    <name evidence="7" type="ORF">A9F13_02g02376</name>
</gene>
<accession>A0AA91Q3S2</accession>
<evidence type="ECO:0000313" key="7">
    <source>
        <dbReference type="EMBL" id="OVF10425.1"/>
    </source>
</evidence>
<dbReference type="Pfam" id="PF01138">
    <property type="entry name" value="RNase_PH"/>
    <property type="match status" value="1"/>
</dbReference>
<dbReference type="GO" id="GO:0071038">
    <property type="term" value="P:TRAMP-dependent tRNA surveillance pathway"/>
    <property type="evidence" value="ECO:0007669"/>
    <property type="project" value="UniProtKB-ARBA"/>
</dbReference>
<comment type="subcellular location">
    <subcellularLocation>
        <location evidence="1">Nucleus</location>
    </subcellularLocation>
</comment>
<evidence type="ECO:0000256" key="4">
    <source>
        <dbReference type="ARBA" id="ARBA00022835"/>
    </source>
</evidence>
<dbReference type="InterPro" id="IPR036345">
    <property type="entry name" value="ExoRNase_PH_dom2_sf"/>
</dbReference>
<dbReference type="InterPro" id="IPR001247">
    <property type="entry name" value="ExoRNase_PH_dom1"/>
</dbReference>
<dbReference type="KEGG" id="clus:A9F13_02g02376"/>
<reference evidence="7 8" key="1">
    <citation type="submission" date="2017-04" db="EMBL/GenBank/DDBJ databases">
        <title>Draft genome of the yeast Clavispora lusitaniae type strain CBS 6936.</title>
        <authorList>
            <person name="Durrens P."/>
            <person name="Klopp C."/>
            <person name="Biteau N."/>
            <person name="Fitton-Ouhabi V."/>
            <person name="Dementhon K."/>
            <person name="Accoceberry I."/>
            <person name="Sherman D.J."/>
            <person name="Noel T."/>
        </authorList>
    </citation>
    <scope>NUCLEOTIDE SEQUENCE [LARGE SCALE GENOMIC DNA]</scope>
    <source>
        <strain evidence="7 8">CBS 6936</strain>
    </source>
</reference>
<evidence type="ECO:0000256" key="1">
    <source>
        <dbReference type="ARBA" id="ARBA00004123"/>
    </source>
</evidence>
<dbReference type="SUPFAM" id="SSF55666">
    <property type="entry name" value="Ribonuclease PH domain 2-like"/>
    <property type="match status" value="1"/>
</dbReference>
<dbReference type="PANTHER" id="PTHR11953">
    <property type="entry name" value="EXOSOME COMPLEX COMPONENT"/>
    <property type="match status" value="1"/>
</dbReference>
<comment type="caution">
    <text evidence="7">The sequence shown here is derived from an EMBL/GenBank/DDBJ whole genome shotgun (WGS) entry which is preliminary data.</text>
</comment>
<keyword evidence="4" id="KW-0271">Exosome</keyword>
<dbReference type="AlphaFoldDB" id="A0AA91Q3S2"/>
<evidence type="ECO:0000259" key="6">
    <source>
        <dbReference type="Pfam" id="PF01138"/>
    </source>
</evidence>
<dbReference type="GO" id="GO:0003723">
    <property type="term" value="F:RNA binding"/>
    <property type="evidence" value="ECO:0007669"/>
    <property type="project" value="TreeGrafter"/>
</dbReference>
<dbReference type="PANTHER" id="PTHR11953:SF1">
    <property type="entry name" value="EXOSOME COMPLEX COMPONENT RRP46"/>
    <property type="match status" value="1"/>
</dbReference>
<evidence type="ECO:0000256" key="3">
    <source>
        <dbReference type="ARBA" id="ARBA00022552"/>
    </source>
</evidence>
<dbReference type="InterPro" id="IPR020568">
    <property type="entry name" value="Ribosomal_Su5_D2-typ_SF"/>
</dbReference>
<organism evidence="7 8">
    <name type="scientific">Clavispora lusitaniae</name>
    <name type="common">Candida lusitaniae</name>
    <dbReference type="NCBI Taxonomy" id="36911"/>
    <lineage>
        <taxon>Eukaryota</taxon>
        <taxon>Fungi</taxon>
        <taxon>Dikarya</taxon>
        <taxon>Ascomycota</taxon>
        <taxon>Saccharomycotina</taxon>
        <taxon>Pichiomycetes</taxon>
        <taxon>Metschnikowiaceae</taxon>
        <taxon>Clavispora</taxon>
    </lineage>
</organism>
<evidence type="ECO:0000256" key="5">
    <source>
        <dbReference type="ARBA" id="ARBA00023242"/>
    </source>
</evidence>
<keyword evidence="5" id="KW-0539">Nucleus</keyword>
<dbReference type="InterPro" id="IPR050080">
    <property type="entry name" value="RNase_PH"/>
</dbReference>
<dbReference type="GO" id="GO:0016075">
    <property type="term" value="P:rRNA catabolic process"/>
    <property type="evidence" value="ECO:0007669"/>
    <property type="project" value="TreeGrafter"/>
</dbReference>
<sequence>MSSLFHVELSPLSQVDGSARLTAGNTKVVVSVTGPIEPKPRQELPTQASLEIVVRPSRGLAATKEKVLEDLLRSVLQSAIVRYKYPRQLIQVVVQFLATDVDAEGVVLVSGDSAGGAETSCNELSAALNCCFFALVDANVALFNSFAAVALAVAADGALVPNPPLRALKTAASHHVVCFDVRSRKASKLLLAESSGSFSEQDLLAVVERASTLCEEIHTSYQRPAVERKVEADFVWAASA</sequence>
<proteinExistence type="inferred from homology"/>
<dbReference type="GO" id="GO:0000176">
    <property type="term" value="C:nuclear exosome (RNase complex)"/>
    <property type="evidence" value="ECO:0007669"/>
    <property type="project" value="UniProtKB-ARBA"/>
</dbReference>
<dbReference type="InterPro" id="IPR027408">
    <property type="entry name" value="PNPase/RNase_PH_dom_sf"/>
</dbReference>
<dbReference type="GO" id="GO:0071028">
    <property type="term" value="P:nuclear mRNA surveillance"/>
    <property type="evidence" value="ECO:0007669"/>
    <property type="project" value="TreeGrafter"/>
</dbReference>
<protein>
    <submittedName>
        <fullName evidence="7">Exosome non-catalytic core subunit</fullName>
    </submittedName>
</protein>